<feature type="transmembrane region" description="Helical" evidence="1">
    <location>
        <begin position="53"/>
        <end position="71"/>
    </location>
</feature>
<feature type="transmembrane region" description="Helical" evidence="1">
    <location>
        <begin position="12"/>
        <end position="33"/>
    </location>
</feature>
<protein>
    <recommendedName>
        <fullName evidence="4">DoxX family protein</fullName>
    </recommendedName>
</protein>
<keyword evidence="1" id="KW-0812">Transmembrane</keyword>
<comment type="caution">
    <text evidence="2">The sequence shown here is derived from an EMBL/GenBank/DDBJ whole genome shotgun (WGS) entry which is preliminary data.</text>
</comment>
<feature type="transmembrane region" description="Helical" evidence="1">
    <location>
        <begin position="76"/>
        <end position="93"/>
    </location>
</feature>
<keyword evidence="1" id="KW-1133">Transmembrane helix</keyword>
<accession>A0A1F6CVS7</accession>
<evidence type="ECO:0000313" key="2">
    <source>
        <dbReference type="EMBL" id="OGG53276.1"/>
    </source>
</evidence>
<keyword evidence="1" id="KW-0472">Membrane</keyword>
<evidence type="ECO:0008006" key="4">
    <source>
        <dbReference type="Google" id="ProtNLM"/>
    </source>
</evidence>
<evidence type="ECO:0000256" key="1">
    <source>
        <dbReference type="SAM" id="Phobius"/>
    </source>
</evidence>
<gene>
    <name evidence="2" type="ORF">A2851_01650</name>
</gene>
<sequence length="132" mass="14574">MASDGMDWNRLANFVLRAGVAFAFLYPPIAAVFNPNDWIGYFPSFMHGYVPDMVLLHGFGLVEVVIALWILWGRNIFWPSLAATAILLAIVIFDFQDFVVIFRDLSLAAAALSLALSNVPKKVIFLPAGKSV</sequence>
<evidence type="ECO:0000313" key="3">
    <source>
        <dbReference type="Proteomes" id="UP000176863"/>
    </source>
</evidence>
<reference evidence="2 3" key="1">
    <citation type="journal article" date="2016" name="Nat. Commun.">
        <title>Thousands of microbial genomes shed light on interconnected biogeochemical processes in an aquifer system.</title>
        <authorList>
            <person name="Anantharaman K."/>
            <person name="Brown C.T."/>
            <person name="Hug L.A."/>
            <person name="Sharon I."/>
            <person name="Castelle C.J."/>
            <person name="Probst A.J."/>
            <person name="Thomas B.C."/>
            <person name="Singh A."/>
            <person name="Wilkins M.J."/>
            <person name="Karaoz U."/>
            <person name="Brodie E.L."/>
            <person name="Williams K.H."/>
            <person name="Hubbard S.S."/>
            <person name="Banfield J.F."/>
        </authorList>
    </citation>
    <scope>NUCLEOTIDE SEQUENCE [LARGE SCALE GENOMIC DNA]</scope>
</reference>
<organism evidence="2 3">
    <name type="scientific">Candidatus Kaiserbacteria bacterium RIFCSPHIGHO2_01_FULL_53_29</name>
    <dbReference type="NCBI Taxonomy" id="1798480"/>
    <lineage>
        <taxon>Bacteria</taxon>
        <taxon>Candidatus Kaiseribacteriota</taxon>
    </lineage>
</organism>
<proteinExistence type="predicted"/>
<dbReference type="EMBL" id="MFKT01000014">
    <property type="protein sequence ID" value="OGG53276.1"/>
    <property type="molecule type" value="Genomic_DNA"/>
</dbReference>
<dbReference type="AlphaFoldDB" id="A0A1F6CVS7"/>
<name>A0A1F6CVS7_9BACT</name>
<dbReference type="Proteomes" id="UP000176863">
    <property type="component" value="Unassembled WGS sequence"/>
</dbReference>
<dbReference type="STRING" id="1798480.A2851_01650"/>